<sequence>MSFKAIARAHILERMNSEFKHPDALPFTTMSEQFLNNYVAANKEHIYHLFGDAFSFIQEVHTSTSKFDADTIKDYFRHQLGNNCPDVLIENAIHFTRYVMCDSSKSDMNTNKIVNDFEISGMTFKVNQKVSKSFVKYVTQLSRDESLQSEELNTYKRIFGDIYDRYIQTLRQLEYIDVKMYMRISIDPLDYFYMGKTRTQRSCTNFDVHEFMGSDYAKAVFTYLQSPTFIATLHTELASAQQGHEGDYRRVYYYDVDEQLLLGTRPYGASKKQNIFLSNQVEHFFRNAWQTNFPVSSMIGRIPQKTKAPQSFKGMPRLAVHMSAYDVGYLDVLHYYYNNDYMIHHAGTGIQTSFLDSQEEDDYISIQEAKWNKHNPYKIAINKARCLVAESMQQEFSHIFNVNQNLYDYSIHPNMRELATEQERAAFKKANQKEEAFEM</sequence>
<dbReference type="RefSeq" id="WP_138192553.1">
    <property type="nucleotide sequence ID" value="NZ_VBWP01000015.1"/>
</dbReference>
<evidence type="ECO:0000313" key="1">
    <source>
        <dbReference type="EMBL" id="TLG71178.1"/>
    </source>
</evidence>
<accession>A0A5R8Q998</accession>
<dbReference type="InParanoid" id="A0A5R8Q998"/>
<reference evidence="1 2" key="1">
    <citation type="submission" date="2019-05" db="EMBL/GenBank/DDBJ databases">
        <title>Culicoidintestinum kansasii gen. nov., sp. nov. from the gastrointestinal tract of the biting midge, Culicoides sonorensis.</title>
        <authorList>
            <person name="Neupane S."/>
            <person name="Ghosh A."/>
            <person name="Gunther S."/>
            <person name="Martin K."/>
            <person name="Zurek L."/>
        </authorList>
    </citation>
    <scope>NUCLEOTIDE SEQUENCE [LARGE SCALE GENOMIC DNA]</scope>
    <source>
        <strain evidence="1 2">CS-1</strain>
    </source>
</reference>
<dbReference type="EMBL" id="VBWP01000015">
    <property type="protein sequence ID" value="TLG71178.1"/>
    <property type="molecule type" value="Genomic_DNA"/>
</dbReference>
<name>A0A5R8Q998_9FIRM</name>
<gene>
    <name evidence="1" type="ORF">FEZ08_11530</name>
</gene>
<protein>
    <submittedName>
        <fullName evidence="1">Uncharacterized protein</fullName>
    </submittedName>
</protein>
<comment type="caution">
    <text evidence="1">The sequence shown here is derived from an EMBL/GenBank/DDBJ whole genome shotgun (WGS) entry which is preliminary data.</text>
</comment>
<dbReference type="Proteomes" id="UP000306912">
    <property type="component" value="Unassembled WGS sequence"/>
</dbReference>
<proteinExistence type="predicted"/>
<evidence type="ECO:0000313" key="2">
    <source>
        <dbReference type="Proteomes" id="UP000306912"/>
    </source>
</evidence>
<keyword evidence="2" id="KW-1185">Reference proteome</keyword>
<dbReference type="AlphaFoldDB" id="A0A5R8Q998"/>
<organism evidence="1 2">
    <name type="scientific">Culicoidibacter larvae</name>
    <dbReference type="NCBI Taxonomy" id="2579976"/>
    <lineage>
        <taxon>Bacteria</taxon>
        <taxon>Bacillati</taxon>
        <taxon>Bacillota</taxon>
        <taxon>Culicoidibacteria</taxon>
        <taxon>Culicoidibacterales</taxon>
        <taxon>Culicoidibacteraceae</taxon>
        <taxon>Culicoidibacter</taxon>
    </lineage>
</organism>